<dbReference type="GO" id="GO:1904680">
    <property type="term" value="F:peptide transmembrane transporter activity"/>
    <property type="evidence" value="ECO:0007669"/>
    <property type="project" value="TreeGrafter"/>
</dbReference>
<feature type="chain" id="PRO_5044571931" evidence="3">
    <location>
        <begin position="25"/>
        <end position="566"/>
    </location>
</feature>
<dbReference type="Proteomes" id="UP000254507">
    <property type="component" value="Unassembled WGS sequence"/>
</dbReference>
<evidence type="ECO:0000313" key="5">
    <source>
        <dbReference type="EMBL" id="OZN25953.1"/>
    </source>
</evidence>
<name>A0A263HEW1_9PAST</name>
<dbReference type="PIRSF" id="PIRSF002741">
    <property type="entry name" value="MppA"/>
    <property type="match status" value="1"/>
</dbReference>
<dbReference type="GO" id="GO:0015833">
    <property type="term" value="P:peptide transport"/>
    <property type="evidence" value="ECO:0007669"/>
    <property type="project" value="TreeGrafter"/>
</dbReference>
<dbReference type="SUPFAM" id="SSF53850">
    <property type="entry name" value="Periplasmic binding protein-like II"/>
    <property type="match status" value="1"/>
</dbReference>
<dbReference type="OrthoDB" id="9801912at2"/>
<feature type="signal peptide" evidence="3">
    <location>
        <begin position="1"/>
        <end position="24"/>
    </location>
</feature>
<dbReference type="CDD" id="cd08493">
    <property type="entry name" value="PBP2_DppA_like"/>
    <property type="match status" value="1"/>
</dbReference>
<keyword evidence="2 3" id="KW-0732">Signal</keyword>
<dbReference type="InterPro" id="IPR000914">
    <property type="entry name" value="SBP_5_dom"/>
</dbReference>
<dbReference type="Proteomes" id="UP000215738">
    <property type="component" value="Unassembled WGS sequence"/>
</dbReference>
<reference evidence="5 7" key="1">
    <citation type="submission" date="2017-07" db="EMBL/GenBank/DDBJ databases">
        <title>Virulence factors identified in Actinobacillus seminis.</title>
        <authorList>
            <person name="Negrete-Abascal E."/>
            <person name="Vaca-Pacheco S."/>
            <person name="Montes-Garcia F."/>
            <person name="Leyto-Gil A.M."/>
            <person name="Fragoso-Garcia E."/>
            <person name="Carvente-Garcia R."/>
            <person name="Perez-Agueros S."/>
            <person name="Castelan-Sanchez H.G."/>
            <person name="Garcia-Molina A."/>
            <person name="Villamar T.E."/>
            <person name="Vazquez-Cruz C."/>
        </authorList>
    </citation>
    <scope>NUCLEOTIDE SEQUENCE [LARGE SCALE GENOMIC DNA]</scope>
    <source>
        <strain evidence="5 7">ATCC 15768</strain>
    </source>
</reference>
<dbReference type="Gene3D" id="3.40.190.10">
    <property type="entry name" value="Periplasmic binding protein-like II"/>
    <property type="match status" value="1"/>
</dbReference>
<gene>
    <name evidence="6" type="primary">dppA</name>
    <name evidence="5" type="ORF">CFY87_01765</name>
    <name evidence="6" type="ORF">NCTC10851_00356</name>
</gene>
<comment type="similarity">
    <text evidence="1">Belongs to the bacterial solute-binding protein 5 family.</text>
</comment>
<evidence type="ECO:0000313" key="7">
    <source>
        <dbReference type="Proteomes" id="UP000215738"/>
    </source>
</evidence>
<dbReference type="FunCoup" id="A0A263HEW1">
    <property type="interactions" value="157"/>
</dbReference>
<dbReference type="InParanoid" id="A0A263HEW1"/>
<keyword evidence="7" id="KW-1185">Reference proteome</keyword>
<dbReference type="GO" id="GO:0043190">
    <property type="term" value="C:ATP-binding cassette (ABC) transporter complex"/>
    <property type="evidence" value="ECO:0007669"/>
    <property type="project" value="InterPro"/>
</dbReference>
<evidence type="ECO:0000256" key="2">
    <source>
        <dbReference type="ARBA" id="ARBA00022729"/>
    </source>
</evidence>
<protein>
    <submittedName>
        <fullName evidence="5">ABC transporter substrate-binding protein</fullName>
    </submittedName>
    <submittedName>
        <fullName evidence="6">Extracellular solute-binding protein</fullName>
    </submittedName>
</protein>
<dbReference type="AlphaFoldDB" id="A0A263HEW1"/>
<evidence type="ECO:0000259" key="4">
    <source>
        <dbReference type="Pfam" id="PF00496"/>
    </source>
</evidence>
<dbReference type="GO" id="GO:0030288">
    <property type="term" value="C:outer membrane-bounded periplasmic space"/>
    <property type="evidence" value="ECO:0007669"/>
    <property type="project" value="UniProtKB-ARBA"/>
</dbReference>
<dbReference type="EMBL" id="NLFK01000001">
    <property type="protein sequence ID" value="OZN25953.1"/>
    <property type="molecule type" value="Genomic_DNA"/>
</dbReference>
<evidence type="ECO:0000256" key="3">
    <source>
        <dbReference type="SAM" id="SignalP"/>
    </source>
</evidence>
<reference evidence="6 8" key="2">
    <citation type="submission" date="2018-06" db="EMBL/GenBank/DDBJ databases">
        <authorList>
            <consortium name="Pathogen Informatics"/>
            <person name="Doyle S."/>
        </authorList>
    </citation>
    <scope>NUCLEOTIDE SEQUENCE [LARGE SCALE GENOMIC DNA]</scope>
    <source>
        <strain evidence="6 8">NCTC10851</strain>
    </source>
</reference>
<evidence type="ECO:0000256" key="1">
    <source>
        <dbReference type="ARBA" id="ARBA00005695"/>
    </source>
</evidence>
<dbReference type="PANTHER" id="PTHR30290">
    <property type="entry name" value="PERIPLASMIC BINDING COMPONENT OF ABC TRANSPORTER"/>
    <property type="match status" value="1"/>
</dbReference>
<dbReference type="Gene3D" id="3.90.76.10">
    <property type="entry name" value="Dipeptide-binding Protein, Domain 1"/>
    <property type="match status" value="1"/>
</dbReference>
<sequence>MLTRNIIALCTFLGLFTLCENVLAAPKVPETLTQNGLVYCTYPGGFSFNPQTADSGTGMNVITEQIYNKLFEIKNNSEVLVPVLATSYSVSADGKTITIHLRRGVKFHKTPWFTPTRDFNADDVVFSLNRVLGQNMGLPELDQNVKNYSNPQYKIFHERAKKVRFPYFESIRLNEKIESVKAINPYQVQITLFAPDSSILSHLASQYAIIFSQEYAVQLNSDDNLVQLDLLPVGTGPYQVKDYFHNQYVRLIRNNDYWKKKANIENIVVDLSTERSGRLVKFFNNECQIVYYPEVTQLGLLQKNNKKYNIKSTEGMNLAYIAFNLARPSMQNVELRRAISHAINRKRIVQTIYHQTATVANNIIPSISWAANINTPDFDYDYDPLKAQAYFKNRKINLNLWVLNEEQVYNPSPIKTAELIKADLAKVGVMVNIRLVTRTYLMKQLKNQNENYDMILAGWLGGNLDPDSFIRPVLGCDAANNLTNLSNWCYRDFEEQMDSALTATDLHEREQFYNQAQAIILRELPLIPLANVKRVLVVNAKVQGIEMTPFGIIDFSALSIQAGETP</sequence>
<dbReference type="EMBL" id="UFSB01000001">
    <property type="protein sequence ID" value="SUU34477.1"/>
    <property type="molecule type" value="Genomic_DNA"/>
</dbReference>
<evidence type="ECO:0000313" key="8">
    <source>
        <dbReference type="Proteomes" id="UP000254507"/>
    </source>
</evidence>
<accession>A0A263HEW1</accession>
<dbReference type="Pfam" id="PF00496">
    <property type="entry name" value="SBP_bac_5"/>
    <property type="match status" value="1"/>
</dbReference>
<dbReference type="Gene3D" id="3.10.105.10">
    <property type="entry name" value="Dipeptide-binding Protein, Domain 3"/>
    <property type="match status" value="1"/>
</dbReference>
<dbReference type="InterPro" id="IPR039424">
    <property type="entry name" value="SBP_5"/>
</dbReference>
<feature type="domain" description="Solute-binding protein family 5" evidence="4">
    <location>
        <begin position="80"/>
        <end position="480"/>
    </location>
</feature>
<organism evidence="6 8">
    <name type="scientific">Actinobacillus seminis</name>
    <dbReference type="NCBI Taxonomy" id="722"/>
    <lineage>
        <taxon>Bacteria</taxon>
        <taxon>Pseudomonadati</taxon>
        <taxon>Pseudomonadota</taxon>
        <taxon>Gammaproteobacteria</taxon>
        <taxon>Pasteurellales</taxon>
        <taxon>Pasteurellaceae</taxon>
        <taxon>Actinobacillus</taxon>
    </lineage>
</organism>
<proteinExistence type="inferred from homology"/>
<dbReference type="InterPro" id="IPR023765">
    <property type="entry name" value="SBP_5_CS"/>
</dbReference>
<dbReference type="InterPro" id="IPR030678">
    <property type="entry name" value="Peptide/Ni-bd"/>
</dbReference>
<dbReference type="RefSeq" id="WP_094945583.1">
    <property type="nucleotide sequence ID" value="NZ_JBMHIA010000005.1"/>
</dbReference>
<dbReference type="PANTHER" id="PTHR30290:SF28">
    <property type="entry name" value="ABC TRANSPORTER PERIPLASMIC-BINDING PROTEIN SAPA-RELATED"/>
    <property type="match status" value="1"/>
</dbReference>
<dbReference type="PROSITE" id="PS01040">
    <property type="entry name" value="SBP_BACTERIAL_5"/>
    <property type="match status" value="1"/>
</dbReference>
<evidence type="ECO:0000313" key="6">
    <source>
        <dbReference type="EMBL" id="SUU34477.1"/>
    </source>
</evidence>